<reference evidence="5" key="1">
    <citation type="submission" date="2025-08" db="UniProtKB">
        <authorList>
            <consortium name="Ensembl"/>
        </authorList>
    </citation>
    <scope>IDENTIFICATION</scope>
</reference>
<dbReference type="PANTHER" id="PTHR10185">
    <property type="entry name" value="PHOSPHOLIPASE D - RELATED"/>
    <property type="match status" value="1"/>
</dbReference>
<feature type="region of interest" description="Disordered" evidence="2">
    <location>
        <begin position="1"/>
        <end position="161"/>
    </location>
</feature>
<evidence type="ECO:0000313" key="5">
    <source>
        <dbReference type="Ensembl" id="ENSSPUP00000011207.1"/>
    </source>
</evidence>
<evidence type="ECO:0000256" key="1">
    <source>
        <dbReference type="ARBA" id="ARBA00008664"/>
    </source>
</evidence>
<feature type="region of interest" description="Disordered" evidence="2">
    <location>
        <begin position="232"/>
        <end position="258"/>
    </location>
</feature>
<name>A0A8D0GTY3_SPHPU</name>
<sequence>MRRKEQVRDEAPLRRSGRRQREKVDDQVPSEDSNTDEANGALVLQPRASIRAHRTHPAPASDPSPMLATEPSSTSATEPLPVLAREPPLSKLQDGRTRNVKKRGLTRRQASESPKSSGQAAQEQNSPLSPFVRLKRLEISEEEDETEEPFLTRNNSSGERKLETPNVEWQVVRDERARLQVLERGPSKTRSAPVSEIAAPRLRGTAASSTPRLKGTALHLQGGVEVAPRLQSAGSRLRSMAETGTPKRQGRAPWADTTAPGMKPTKRFLFPSRLCFLLPFLLILGAAGWFVWVHGSPASLLDQIHTLRLWRGPEEECSTQCSLELVESIPVGLRYSPASPRHPSIYQAWMDLLSGANSTVDIAAFYFTLRDSDTQEEEPSSLQVRKVFEKLLDLPSRGVKLSIAVNSPQKSDRDTQDLARNGADIRYVEMEQLTGGIVHTKFWVVDRKHIYIGSANMDWRSLTQVKELGAVLYNCSCLAGDLLRIFAMYRALGEEGASVPAEWPAALSARSSLAHPLTLQLNGTSAELYLSSSPPALCSAGRTPDLSAIISTIEDAQAFIYISVMDYVPECSFCKPKRFWPVIDNALRAAACQRKVNVRLLISCWQHSARSMFVFLESLSILSQEPLGCPIEVKLFVVPATEEQERIPFTRVNHNKYMVTDRLAYIGTSNWSESYFSQTAGVGLIVNQTEAAAGTSGPNLRQQLEAVFHRDWGSSHVQPLRRNPSCATRPDSGQP</sequence>
<keyword evidence="3" id="KW-1133">Transmembrane helix</keyword>
<evidence type="ECO:0000256" key="3">
    <source>
        <dbReference type="SAM" id="Phobius"/>
    </source>
</evidence>
<organism evidence="5 6">
    <name type="scientific">Sphenodon punctatus</name>
    <name type="common">Tuatara</name>
    <name type="synonym">Hatteria punctata</name>
    <dbReference type="NCBI Taxonomy" id="8508"/>
    <lineage>
        <taxon>Eukaryota</taxon>
        <taxon>Metazoa</taxon>
        <taxon>Chordata</taxon>
        <taxon>Craniata</taxon>
        <taxon>Vertebrata</taxon>
        <taxon>Euteleostomi</taxon>
        <taxon>Lepidosauria</taxon>
        <taxon>Sphenodontia</taxon>
        <taxon>Sphenodontidae</taxon>
        <taxon>Sphenodon</taxon>
    </lineage>
</organism>
<evidence type="ECO:0000313" key="6">
    <source>
        <dbReference type="Proteomes" id="UP000694392"/>
    </source>
</evidence>
<evidence type="ECO:0000256" key="2">
    <source>
        <dbReference type="SAM" id="MobiDB-lite"/>
    </source>
</evidence>
<dbReference type="GO" id="GO:0003824">
    <property type="term" value="F:catalytic activity"/>
    <property type="evidence" value="ECO:0007669"/>
    <property type="project" value="InterPro"/>
</dbReference>
<keyword evidence="3" id="KW-0472">Membrane</keyword>
<dbReference type="Gene3D" id="3.30.870.10">
    <property type="entry name" value="Endonuclease Chain A"/>
    <property type="match status" value="2"/>
</dbReference>
<keyword evidence="6" id="KW-1185">Reference proteome</keyword>
<dbReference type="InterPro" id="IPR050874">
    <property type="entry name" value="Diverse_PLD-related"/>
</dbReference>
<feature type="transmembrane region" description="Helical" evidence="3">
    <location>
        <begin position="274"/>
        <end position="292"/>
    </location>
</feature>
<dbReference type="Proteomes" id="UP000694392">
    <property type="component" value="Unplaced"/>
</dbReference>
<protein>
    <recommendedName>
        <fullName evidence="4">PLD phosphodiesterase domain-containing protein</fullName>
    </recommendedName>
</protein>
<feature type="domain" description="PLD phosphodiesterase" evidence="4">
    <location>
        <begin position="434"/>
        <end position="461"/>
    </location>
</feature>
<accession>A0A8D0GTY3</accession>
<keyword evidence="3" id="KW-0812">Transmembrane</keyword>
<comment type="similarity">
    <text evidence="1">Belongs to the phospholipase D family.</text>
</comment>
<reference evidence="5" key="2">
    <citation type="submission" date="2025-09" db="UniProtKB">
        <authorList>
            <consortium name="Ensembl"/>
        </authorList>
    </citation>
    <scope>IDENTIFICATION</scope>
</reference>
<dbReference type="PANTHER" id="PTHR10185:SF26">
    <property type="entry name" value="PHOSPHOLIPASE D FAMILY, MEMBER 7"/>
    <property type="match status" value="1"/>
</dbReference>
<feature type="region of interest" description="Disordered" evidence="2">
    <location>
        <begin position="715"/>
        <end position="735"/>
    </location>
</feature>
<feature type="compositionally biased region" description="Polar residues" evidence="2">
    <location>
        <begin position="111"/>
        <end position="128"/>
    </location>
</feature>
<dbReference type="OMA" id="LAMWTET"/>
<dbReference type="SUPFAM" id="SSF56024">
    <property type="entry name" value="Phospholipase D/nuclease"/>
    <property type="match status" value="2"/>
</dbReference>
<dbReference type="SMART" id="SM00155">
    <property type="entry name" value="PLDc"/>
    <property type="match status" value="2"/>
</dbReference>
<dbReference type="Ensembl" id="ENSSPUT00000011944.1">
    <property type="protein sequence ID" value="ENSSPUP00000011207.1"/>
    <property type="gene ID" value="ENSSPUG00000008606.1"/>
</dbReference>
<evidence type="ECO:0000259" key="4">
    <source>
        <dbReference type="PROSITE" id="PS50035"/>
    </source>
</evidence>
<dbReference type="GeneTree" id="ENSGT00950000183059"/>
<feature type="domain" description="PLD phosphodiesterase" evidence="4">
    <location>
        <begin position="649"/>
        <end position="675"/>
    </location>
</feature>
<dbReference type="PROSITE" id="PS50035">
    <property type="entry name" value="PLD"/>
    <property type="match status" value="2"/>
</dbReference>
<feature type="compositionally biased region" description="Basic and acidic residues" evidence="2">
    <location>
        <begin position="1"/>
        <end position="13"/>
    </location>
</feature>
<dbReference type="AlphaFoldDB" id="A0A8D0GTY3"/>
<dbReference type="InterPro" id="IPR001736">
    <property type="entry name" value="PLipase_D/transphosphatidylase"/>
</dbReference>
<dbReference type="Pfam" id="PF13918">
    <property type="entry name" value="PLDc_3"/>
    <property type="match status" value="1"/>
</dbReference>
<proteinExistence type="inferred from homology"/>
<dbReference type="InterPro" id="IPR032803">
    <property type="entry name" value="PLDc_3"/>
</dbReference>